<dbReference type="AlphaFoldDB" id="A0A5B2VH26"/>
<sequence>MSSPRGQTLADLRTRFDGLSRRLAQAGDVLVAGRRDLIARAADRLAALQPESPPETPENPDEFAGCAIYAICATSVTDAVASRTFERCRRALQVGGTARSGFRHAAKAEAIDRIWRERERLFRDYAQAADKLAFIGGLPGIGTVTKHRLARRLGLIGIEGSGPARLHGGHAPRVGRAREVARLGRARG</sequence>
<accession>A0A5B2VH26</accession>
<dbReference type="EMBL" id="VUOA01000018">
    <property type="protein sequence ID" value="KAA2237639.1"/>
    <property type="molecule type" value="Genomic_DNA"/>
</dbReference>
<gene>
    <name evidence="1" type="ORF">F0L46_08135</name>
</gene>
<keyword evidence="2" id="KW-1185">Reference proteome</keyword>
<dbReference type="RefSeq" id="WP_149816572.1">
    <property type="nucleotide sequence ID" value="NZ_VUOA01000018.1"/>
</dbReference>
<evidence type="ECO:0000313" key="2">
    <source>
        <dbReference type="Proteomes" id="UP000323142"/>
    </source>
</evidence>
<dbReference type="OrthoDB" id="8019123at2"/>
<dbReference type="Proteomes" id="UP000323142">
    <property type="component" value="Unassembled WGS sequence"/>
</dbReference>
<evidence type="ECO:0000313" key="1">
    <source>
        <dbReference type="EMBL" id="KAA2237639.1"/>
    </source>
</evidence>
<protein>
    <submittedName>
        <fullName evidence="1">Uncharacterized protein</fullName>
    </submittedName>
</protein>
<name>A0A5B2VH26_9HYPH</name>
<reference evidence="1 2" key="1">
    <citation type="submission" date="2019-09" db="EMBL/GenBank/DDBJ databases">
        <title>Salinarimonas rosea gen. nov., sp. nov., a new member of the a-2 subgroup of the Proteobacteria.</title>
        <authorList>
            <person name="Liu J."/>
        </authorList>
    </citation>
    <scope>NUCLEOTIDE SEQUENCE [LARGE SCALE GENOMIC DNA]</scope>
    <source>
        <strain evidence="1 2">BN140002</strain>
    </source>
</reference>
<organism evidence="1 2">
    <name type="scientific">Salinarimonas soli</name>
    <dbReference type="NCBI Taxonomy" id="1638099"/>
    <lineage>
        <taxon>Bacteria</taxon>
        <taxon>Pseudomonadati</taxon>
        <taxon>Pseudomonadota</taxon>
        <taxon>Alphaproteobacteria</taxon>
        <taxon>Hyphomicrobiales</taxon>
        <taxon>Salinarimonadaceae</taxon>
        <taxon>Salinarimonas</taxon>
    </lineage>
</organism>
<comment type="caution">
    <text evidence="1">The sequence shown here is derived from an EMBL/GenBank/DDBJ whole genome shotgun (WGS) entry which is preliminary data.</text>
</comment>
<proteinExistence type="predicted"/>
<reference evidence="1 2" key="2">
    <citation type="submission" date="2019-09" db="EMBL/GenBank/DDBJ databases">
        <authorList>
            <person name="Jin C."/>
        </authorList>
    </citation>
    <scope>NUCLEOTIDE SEQUENCE [LARGE SCALE GENOMIC DNA]</scope>
    <source>
        <strain evidence="1 2">BN140002</strain>
    </source>
</reference>